<evidence type="ECO:0000256" key="8">
    <source>
        <dbReference type="ARBA" id="ARBA00023303"/>
    </source>
</evidence>
<evidence type="ECO:0000313" key="12">
    <source>
        <dbReference type="Proteomes" id="UP000834106"/>
    </source>
</evidence>
<keyword evidence="3" id="KW-0813">Transport</keyword>
<dbReference type="GO" id="GO:0022841">
    <property type="term" value="F:potassium ion leak channel activity"/>
    <property type="evidence" value="ECO:0007669"/>
    <property type="project" value="TreeGrafter"/>
</dbReference>
<keyword evidence="8" id="KW-0407">Ion channel</keyword>
<keyword evidence="7 9" id="KW-0472">Membrane</keyword>
<dbReference type="Pfam" id="PF07885">
    <property type="entry name" value="Ion_trans_2"/>
    <property type="match status" value="2"/>
</dbReference>
<dbReference type="GO" id="GO:0005774">
    <property type="term" value="C:vacuolar membrane"/>
    <property type="evidence" value="ECO:0007669"/>
    <property type="project" value="UniProtKB-ARBA"/>
</dbReference>
<evidence type="ECO:0000256" key="3">
    <source>
        <dbReference type="ARBA" id="ARBA00022448"/>
    </source>
</evidence>
<evidence type="ECO:0000256" key="2">
    <source>
        <dbReference type="ARBA" id="ARBA00010159"/>
    </source>
</evidence>
<comment type="similarity">
    <text evidence="2">Belongs to the two pore domain potassium channel (TC 1.A.1.7) family.</text>
</comment>
<evidence type="ECO:0000256" key="9">
    <source>
        <dbReference type="SAM" id="Phobius"/>
    </source>
</evidence>
<dbReference type="InterPro" id="IPR013099">
    <property type="entry name" value="K_chnl_dom"/>
</dbReference>
<dbReference type="InterPro" id="IPR003280">
    <property type="entry name" value="2pore_dom_K_chnl"/>
</dbReference>
<organism evidence="11 12">
    <name type="scientific">Fraxinus pennsylvanica</name>
    <dbReference type="NCBI Taxonomy" id="56036"/>
    <lineage>
        <taxon>Eukaryota</taxon>
        <taxon>Viridiplantae</taxon>
        <taxon>Streptophyta</taxon>
        <taxon>Embryophyta</taxon>
        <taxon>Tracheophyta</taxon>
        <taxon>Spermatophyta</taxon>
        <taxon>Magnoliopsida</taxon>
        <taxon>eudicotyledons</taxon>
        <taxon>Gunneridae</taxon>
        <taxon>Pentapetalae</taxon>
        <taxon>asterids</taxon>
        <taxon>lamiids</taxon>
        <taxon>Lamiales</taxon>
        <taxon>Oleaceae</taxon>
        <taxon>Oleeae</taxon>
        <taxon>Fraxinus</taxon>
    </lineage>
</organism>
<sequence>MEESLLGGDNFIVAPLTGNQWIYPQIRRFRRSKSSPEMKDMNGNLLPRSEFPLRSHLPSFKTVAIFFLLYVAIGSLCFYFLRDQIKGQKTNGILDSVYFCIVTITTVGYGDLMPSSVSTKLLSCVFAISGVALVGVIVSKAADHLVEKQQKMLIDALDMRQELGRTETPVEIESDSVRIKRMIVLLVVLVIIGAVLLATIEKLDLVDAFYCVCSTLTTLGYGDNSFRTKAGRIFAIFWILASTLCFVKLLWYIAEINTERRHGAFKRYITQSNVI</sequence>
<reference evidence="11" key="1">
    <citation type="submission" date="2023-05" db="EMBL/GenBank/DDBJ databases">
        <authorList>
            <person name="Huff M."/>
        </authorList>
    </citation>
    <scope>NUCLEOTIDE SEQUENCE</scope>
</reference>
<keyword evidence="5 9" id="KW-1133">Transmembrane helix</keyword>
<feature type="transmembrane region" description="Helical" evidence="9">
    <location>
        <begin position="93"/>
        <end position="109"/>
    </location>
</feature>
<evidence type="ECO:0000259" key="10">
    <source>
        <dbReference type="Pfam" id="PF07885"/>
    </source>
</evidence>
<evidence type="ECO:0000256" key="4">
    <source>
        <dbReference type="ARBA" id="ARBA00022692"/>
    </source>
</evidence>
<keyword evidence="4 9" id="KW-0812">Transmembrane</keyword>
<dbReference type="Proteomes" id="UP000834106">
    <property type="component" value="Chromosome 12"/>
</dbReference>
<dbReference type="SUPFAM" id="SSF81324">
    <property type="entry name" value="Voltage-gated potassium channels"/>
    <property type="match status" value="2"/>
</dbReference>
<evidence type="ECO:0000256" key="6">
    <source>
        <dbReference type="ARBA" id="ARBA00023065"/>
    </source>
</evidence>
<dbReference type="GO" id="GO:0005886">
    <property type="term" value="C:plasma membrane"/>
    <property type="evidence" value="ECO:0007669"/>
    <property type="project" value="TreeGrafter"/>
</dbReference>
<keyword evidence="6" id="KW-0406">Ion transport</keyword>
<keyword evidence="12" id="KW-1185">Reference proteome</keyword>
<dbReference type="EMBL" id="OU503047">
    <property type="protein sequence ID" value="CAI9773382.1"/>
    <property type="molecule type" value="Genomic_DNA"/>
</dbReference>
<feature type="transmembrane region" description="Helical" evidence="9">
    <location>
        <begin position="63"/>
        <end position="81"/>
    </location>
</feature>
<evidence type="ECO:0000313" key="11">
    <source>
        <dbReference type="EMBL" id="CAI9773382.1"/>
    </source>
</evidence>
<feature type="transmembrane region" description="Helical" evidence="9">
    <location>
        <begin position="182"/>
        <end position="200"/>
    </location>
</feature>
<feature type="transmembrane region" description="Helical" evidence="9">
    <location>
        <begin position="233"/>
        <end position="254"/>
    </location>
</feature>
<dbReference type="Gene3D" id="1.10.287.70">
    <property type="match status" value="2"/>
</dbReference>
<dbReference type="PANTHER" id="PTHR11003">
    <property type="entry name" value="POTASSIUM CHANNEL, SUBFAMILY K"/>
    <property type="match status" value="1"/>
</dbReference>
<dbReference type="AlphaFoldDB" id="A0AAD2DZC9"/>
<dbReference type="PRINTS" id="PR01333">
    <property type="entry name" value="2POREKCHANEL"/>
</dbReference>
<proteinExistence type="inferred from homology"/>
<dbReference type="GO" id="GO:0015271">
    <property type="term" value="F:outward rectifier potassium channel activity"/>
    <property type="evidence" value="ECO:0007669"/>
    <property type="project" value="TreeGrafter"/>
</dbReference>
<accession>A0AAD2DZC9</accession>
<comment type="subcellular location">
    <subcellularLocation>
        <location evidence="1">Membrane</location>
        <topology evidence="1">Multi-pass membrane protein</topology>
    </subcellularLocation>
</comment>
<name>A0AAD2DZC9_9LAMI</name>
<dbReference type="PRINTS" id="PR00169">
    <property type="entry name" value="KCHANNEL"/>
</dbReference>
<evidence type="ECO:0000256" key="7">
    <source>
        <dbReference type="ARBA" id="ARBA00023136"/>
    </source>
</evidence>
<dbReference type="PANTHER" id="PTHR11003:SF291">
    <property type="entry name" value="IP11374P"/>
    <property type="match status" value="1"/>
</dbReference>
<feature type="transmembrane region" description="Helical" evidence="9">
    <location>
        <begin position="121"/>
        <end position="142"/>
    </location>
</feature>
<feature type="domain" description="Potassium channel" evidence="10">
    <location>
        <begin position="185"/>
        <end position="256"/>
    </location>
</feature>
<evidence type="ECO:0000256" key="5">
    <source>
        <dbReference type="ARBA" id="ARBA00022989"/>
    </source>
</evidence>
<evidence type="ECO:0000256" key="1">
    <source>
        <dbReference type="ARBA" id="ARBA00004141"/>
    </source>
</evidence>
<protein>
    <recommendedName>
        <fullName evidence="10">Potassium channel domain-containing protein</fullName>
    </recommendedName>
</protein>
<gene>
    <name evidence="11" type="ORF">FPE_LOCUS20812</name>
</gene>
<dbReference type="GO" id="GO:0030322">
    <property type="term" value="P:stabilization of membrane potential"/>
    <property type="evidence" value="ECO:0007669"/>
    <property type="project" value="TreeGrafter"/>
</dbReference>
<feature type="domain" description="Potassium channel" evidence="10">
    <location>
        <begin position="67"/>
        <end position="145"/>
    </location>
</feature>